<evidence type="ECO:0000313" key="4">
    <source>
        <dbReference type="Proteomes" id="UP001500975"/>
    </source>
</evidence>
<protein>
    <submittedName>
        <fullName evidence="3">Class II aldolase/adducin family protein</fullName>
    </submittedName>
</protein>
<keyword evidence="4" id="KW-1185">Reference proteome</keyword>
<evidence type="ECO:0000259" key="2">
    <source>
        <dbReference type="SMART" id="SM01007"/>
    </source>
</evidence>
<comment type="similarity">
    <text evidence="1">Belongs to the aldolase class II family.</text>
</comment>
<proteinExistence type="inferred from homology"/>
<dbReference type="Proteomes" id="UP001500975">
    <property type="component" value="Unassembled WGS sequence"/>
</dbReference>
<dbReference type="PANTHER" id="PTHR10672:SF3">
    <property type="entry name" value="PROTEIN HU-LI TAI SHAO"/>
    <property type="match status" value="1"/>
</dbReference>
<evidence type="ECO:0000313" key="3">
    <source>
        <dbReference type="EMBL" id="GAA4350659.1"/>
    </source>
</evidence>
<dbReference type="Gene3D" id="3.40.225.10">
    <property type="entry name" value="Class II aldolase/adducin N-terminal domain"/>
    <property type="match status" value="1"/>
</dbReference>
<dbReference type="InterPro" id="IPR001303">
    <property type="entry name" value="Aldolase_II/adducin_N"/>
</dbReference>
<dbReference type="PANTHER" id="PTHR10672">
    <property type="entry name" value="ADDUCIN"/>
    <property type="match status" value="1"/>
</dbReference>
<organism evidence="3 4">
    <name type="scientific">Variovorax defluvii</name>
    <dbReference type="NCBI Taxonomy" id="913761"/>
    <lineage>
        <taxon>Bacteria</taxon>
        <taxon>Pseudomonadati</taxon>
        <taxon>Pseudomonadota</taxon>
        <taxon>Betaproteobacteria</taxon>
        <taxon>Burkholderiales</taxon>
        <taxon>Comamonadaceae</taxon>
        <taxon>Variovorax</taxon>
    </lineage>
</organism>
<sequence length="282" mass="30959">MTRYGGFFLWRSRITHGDATIDSSLRNPMAAPVSPLSRPARTEREVRIDLAAAYRMAWQNGWDDTIYTHLSASVPGEPGHYLLNRFGTTFEEITASSLVKVNVRGEVVDGSGARINPSGFAIHGAVHAARPEVECVIHLHTPWGVALSMLPGGLQPTSQYAMRLHRRLGRHAYEGLALGADEQQRLVANLGTLDGLILENHGPLVVGRTVAEAWMLMHLLERAAQAQMRAMAAHGGAVPAVGEDLAARTYREWVGDGSEWDGDLEWPALLRRLDRSSPGYRD</sequence>
<comment type="caution">
    <text evidence="3">The sequence shown here is derived from an EMBL/GenBank/DDBJ whole genome shotgun (WGS) entry which is preliminary data.</text>
</comment>
<dbReference type="InterPro" id="IPR051017">
    <property type="entry name" value="Aldolase-II_Adducin_sf"/>
</dbReference>
<feature type="domain" description="Class II aldolase/adducin N-terminal" evidence="2">
    <location>
        <begin position="48"/>
        <end position="228"/>
    </location>
</feature>
<dbReference type="InterPro" id="IPR036409">
    <property type="entry name" value="Aldolase_II/adducin_N_sf"/>
</dbReference>
<dbReference type="Pfam" id="PF00596">
    <property type="entry name" value="Aldolase_II"/>
    <property type="match status" value="1"/>
</dbReference>
<dbReference type="EMBL" id="BAABGJ010000071">
    <property type="protein sequence ID" value="GAA4350659.1"/>
    <property type="molecule type" value="Genomic_DNA"/>
</dbReference>
<accession>A0ABP8I3N4</accession>
<reference evidence="4" key="1">
    <citation type="journal article" date="2019" name="Int. J. Syst. Evol. Microbiol.">
        <title>The Global Catalogue of Microorganisms (GCM) 10K type strain sequencing project: providing services to taxonomists for standard genome sequencing and annotation.</title>
        <authorList>
            <consortium name="The Broad Institute Genomics Platform"/>
            <consortium name="The Broad Institute Genome Sequencing Center for Infectious Disease"/>
            <person name="Wu L."/>
            <person name="Ma J."/>
        </authorList>
    </citation>
    <scope>NUCLEOTIDE SEQUENCE [LARGE SCALE GENOMIC DNA]</scope>
    <source>
        <strain evidence="4">JCM 17804</strain>
    </source>
</reference>
<dbReference type="SMART" id="SM01007">
    <property type="entry name" value="Aldolase_II"/>
    <property type="match status" value="1"/>
</dbReference>
<dbReference type="NCBIfam" id="NF005451">
    <property type="entry name" value="PRK07044.1"/>
    <property type="match status" value="1"/>
</dbReference>
<dbReference type="SUPFAM" id="SSF53639">
    <property type="entry name" value="AraD/HMP-PK domain-like"/>
    <property type="match status" value="1"/>
</dbReference>
<gene>
    <name evidence="3" type="ORF">GCM10023165_38210</name>
</gene>
<name>A0ABP8I3N4_9BURK</name>
<evidence type="ECO:0000256" key="1">
    <source>
        <dbReference type="ARBA" id="ARBA00037961"/>
    </source>
</evidence>